<evidence type="ECO:0000256" key="2">
    <source>
        <dbReference type="ARBA" id="ARBA00022692"/>
    </source>
</evidence>
<feature type="chain" id="PRO_5041424037" description="C-type lectin domain-containing protein" evidence="5">
    <location>
        <begin position="27"/>
        <end position="816"/>
    </location>
</feature>
<dbReference type="InterPro" id="IPR035992">
    <property type="entry name" value="Ricin_B-like_lectins"/>
</dbReference>
<reference evidence="7" key="2">
    <citation type="submission" date="2023-01" db="EMBL/GenBank/DDBJ databases">
        <title>Draft genome sequence of Litoribrevibacter albus strain NBRC 110071.</title>
        <authorList>
            <person name="Sun Q."/>
            <person name="Mori K."/>
        </authorList>
    </citation>
    <scope>NUCLEOTIDE SEQUENCE</scope>
    <source>
        <strain evidence="7">NBRC 110071</strain>
    </source>
</reference>
<protein>
    <recommendedName>
        <fullName evidence="6">C-type lectin domain-containing protein</fullName>
    </recommendedName>
</protein>
<dbReference type="RefSeq" id="WP_284378883.1">
    <property type="nucleotide sequence ID" value="NZ_BSNM01000003.1"/>
</dbReference>
<dbReference type="EMBL" id="BSNM01000003">
    <property type="protein sequence ID" value="GLQ30249.1"/>
    <property type="molecule type" value="Genomic_DNA"/>
</dbReference>
<proteinExistence type="predicted"/>
<feature type="signal peptide" evidence="5">
    <location>
        <begin position="1"/>
        <end position="26"/>
    </location>
</feature>
<keyword evidence="4" id="KW-0472">Membrane</keyword>
<keyword evidence="5" id="KW-0732">Signal</keyword>
<reference evidence="7" key="1">
    <citation type="journal article" date="2014" name="Int. J. Syst. Evol. Microbiol.">
        <title>Complete genome sequence of Corynebacterium casei LMG S-19264T (=DSM 44701T), isolated from a smear-ripened cheese.</title>
        <authorList>
            <consortium name="US DOE Joint Genome Institute (JGI-PGF)"/>
            <person name="Walter F."/>
            <person name="Albersmeier A."/>
            <person name="Kalinowski J."/>
            <person name="Ruckert C."/>
        </authorList>
    </citation>
    <scope>NUCLEOTIDE SEQUENCE</scope>
    <source>
        <strain evidence="7">NBRC 110071</strain>
    </source>
</reference>
<evidence type="ECO:0000256" key="1">
    <source>
        <dbReference type="ARBA" id="ARBA00004370"/>
    </source>
</evidence>
<keyword evidence="3" id="KW-1133">Transmembrane helix</keyword>
<organism evidence="7 8">
    <name type="scientific">Litoribrevibacter albus</name>
    <dbReference type="NCBI Taxonomy" id="1473156"/>
    <lineage>
        <taxon>Bacteria</taxon>
        <taxon>Pseudomonadati</taxon>
        <taxon>Pseudomonadota</taxon>
        <taxon>Gammaproteobacteria</taxon>
        <taxon>Oceanospirillales</taxon>
        <taxon>Oceanospirillaceae</taxon>
        <taxon>Litoribrevibacter</taxon>
    </lineage>
</organism>
<dbReference type="InterPro" id="IPR000772">
    <property type="entry name" value="Ricin_B_lectin"/>
</dbReference>
<dbReference type="SMART" id="SM00458">
    <property type="entry name" value="RICIN"/>
    <property type="match status" value="2"/>
</dbReference>
<sequence length="816" mass="90225">MSKLTRSKKSLALISLGTLCSSFAMADAAIETYLNSWQYKALTLQAEIDKHTPMSEATMLMTHNSYNSDHYSNLGSYYDPNHIHSLTEQLDMGVRLLELDTHWFSSELIACHGTDDHTGCSEFDGRTEERIGEVNTWIRNPAHKDQVVFLYIEDHMDNHFAEMSTILDKYFADKIYQPSQCGESFPMNVSKADILNAGKQIVIYGDGSCSGSEGTSWANYAFGHLFTTNNSELSPAPDCQNDRFNPDLLSSTFTRVFEDSTTLSDWFGDPPKAVDANYMKTLTDCAVGVVGLDQLDHDDARHGAAIWSWNTNEPNNVGNEDCAEHNGNGRFNDLSCDQTRPYVCLDSAGQWQVSSASGPWAEGFNVCSSEFNGSYGLPKNGYQNYLLKQAKGNQSAWINYTDQATEGKWVQGDAPAINLPTESSQVVYRQLRNGKGKCLDLEGRSTSVGTPVHQWSCHTDPADIDSQLWYQDDSGRLHSKLYPSRCVEAENSGTGEGTDIILADCDSGANQQWLRSTNNSLRPAHATNRAMDISGGDNSNDGSNSHLWTYHGGKTQMWYWWTPATYDRWIPEEEPAAGTLVQGSWSNSGGRSISSKNNPLVELIIDQSGPVTLDLRSSQDAYLYLLDVNGQQIAADDDGGEGSNARITLSLDAGMYMLVAATDSSGKSGNFDVQTSSGQVKAFNYQRLKNGKGYCLDLEDEGTSNGTDVHQWSCQGDDYQKWYQDSLGRIHSKAARFKCVDVSGAGTSNGSDVHLWSCHTGNNQRWDRGNSNSFRPKHATSKALDIDGGDTWSYRGSDAHIWGYHGGKTQQWVWIQ</sequence>
<name>A0AA37S8D1_9GAMM</name>
<evidence type="ECO:0000256" key="5">
    <source>
        <dbReference type="SAM" id="SignalP"/>
    </source>
</evidence>
<dbReference type="Pfam" id="PF26146">
    <property type="entry name" value="PI-PLC_X"/>
    <property type="match status" value="1"/>
</dbReference>
<dbReference type="InterPro" id="IPR051008">
    <property type="entry name" value="Telomere_Capping_Maintenance"/>
</dbReference>
<keyword evidence="2" id="KW-0812">Transmembrane</keyword>
<gene>
    <name evidence="7" type="ORF">GCM10007876_07270</name>
</gene>
<evidence type="ECO:0000259" key="6">
    <source>
        <dbReference type="PROSITE" id="PS50041"/>
    </source>
</evidence>
<dbReference type="InterPro" id="IPR017946">
    <property type="entry name" value="PLC-like_Pdiesterase_TIM-brl"/>
</dbReference>
<dbReference type="PANTHER" id="PTHR35518">
    <property type="entry name" value="MAINTENANCE OF TELOMOERE CAPPING"/>
    <property type="match status" value="1"/>
</dbReference>
<dbReference type="GO" id="GO:0016020">
    <property type="term" value="C:membrane"/>
    <property type="evidence" value="ECO:0007669"/>
    <property type="project" value="UniProtKB-SubCell"/>
</dbReference>
<dbReference type="PROSITE" id="PS50231">
    <property type="entry name" value="RICIN_B_LECTIN"/>
    <property type="match status" value="2"/>
</dbReference>
<evidence type="ECO:0000256" key="3">
    <source>
        <dbReference type="ARBA" id="ARBA00022989"/>
    </source>
</evidence>
<keyword evidence="8" id="KW-1185">Reference proteome</keyword>
<dbReference type="PROSITE" id="PS50041">
    <property type="entry name" value="C_TYPE_LECTIN_2"/>
    <property type="match status" value="1"/>
</dbReference>
<dbReference type="Gene3D" id="2.80.10.50">
    <property type="match status" value="4"/>
</dbReference>
<dbReference type="Gene3D" id="3.10.100.10">
    <property type="entry name" value="Mannose-Binding Protein A, subunit A"/>
    <property type="match status" value="1"/>
</dbReference>
<evidence type="ECO:0000313" key="7">
    <source>
        <dbReference type="EMBL" id="GLQ30249.1"/>
    </source>
</evidence>
<dbReference type="Gene3D" id="2.60.120.380">
    <property type="match status" value="1"/>
</dbReference>
<dbReference type="GO" id="GO:0006629">
    <property type="term" value="P:lipid metabolic process"/>
    <property type="evidence" value="ECO:0007669"/>
    <property type="project" value="InterPro"/>
</dbReference>
<dbReference type="AlphaFoldDB" id="A0AA37S8D1"/>
<dbReference type="InterPro" id="IPR016186">
    <property type="entry name" value="C-type_lectin-like/link_sf"/>
</dbReference>
<dbReference type="SUPFAM" id="SSF50370">
    <property type="entry name" value="Ricin B-like lectins"/>
    <property type="match status" value="2"/>
</dbReference>
<dbReference type="InterPro" id="IPR001304">
    <property type="entry name" value="C-type_lectin-like"/>
</dbReference>
<dbReference type="PROSITE" id="PS50007">
    <property type="entry name" value="PIPLC_X_DOMAIN"/>
    <property type="match status" value="1"/>
</dbReference>
<dbReference type="Proteomes" id="UP001161389">
    <property type="component" value="Unassembled WGS sequence"/>
</dbReference>
<dbReference type="Pfam" id="PF00652">
    <property type="entry name" value="Ricin_B_lectin"/>
    <property type="match status" value="2"/>
</dbReference>
<dbReference type="PANTHER" id="PTHR35518:SF2">
    <property type="entry name" value="MAINTENANCE OF TELOMERE CAPPING PROTEIN 6"/>
    <property type="match status" value="1"/>
</dbReference>
<evidence type="ECO:0000256" key="4">
    <source>
        <dbReference type="ARBA" id="ARBA00023136"/>
    </source>
</evidence>
<dbReference type="Gene3D" id="3.20.20.190">
    <property type="entry name" value="Phosphatidylinositol (PI) phosphodiesterase"/>
    <property type="match status" value="1"/>
</dbReference>
<comment type="caution">
    <text evidence="7">The sequence shown here is derived from an EMBL/GenBank/DDBJ whole genome shotgun (WGS) entry which is preliminary data.</text>
</comment>
<dbReference type="CDD" id="cd23456">
    <property type="entry name" value="beta-trefoil_Ricin_SCDase"/>
    <property type="match status" value="2"/>
</dbReference>
<evidence type="ECO:0000313" key="8">
    <source>
        <dbReference type="Proteomes" id="UP001161389"/>
    </source>
</evidence>
<dbReference type="GO" id="GO:0008081">
    <property type="term" value="F:phosphoric diester hydrolase activity"/>
    <property type="evidence" value="ECO:0007669"/>
    <property type="project" value="InterPro"/>
</dbReference>
<dbReference type="SUPFAM" id="SSF51695">
    <property type="entry name" value="PLC-like phosphodiesterases"/>
    <property type="match status" value="1"/>
</dbReference>
<comment type="subcellular location">
    <subcellularLocation>
        <location evidence="1">Membrane</location>
    </subcellularLocation>
</comment>
<feature type="domain" description="C-type lectin" evidence="6">
    <location>
        <begin position="308"/>
        <end position="345"/>
    </location>
</feature>
<dbReference type="InterPro" id="IPR016187">
    <property type="entry name" value="CTDL_fold"/>
</dbReference>
<dbReference type="SUPFAM" id="SSF56436">
    <property type="entry name" value="C-type lectin-like"/>
    <property type="match status" value="1"/>
</dbReference>
<accession>A0AA37S8D1</accession>